<feature type="compositionally biased region" description="Acidic residues" evidence="1">
    <location>
        <begin position="14"/>
        <end position="39"/>
    </location>
</feature>
<reference evidence="2 3" key="1">
    <citation type="submission" date="2018-08" db="EMBL/GenBank/DDBJ databases">
        <title>Genome and evolution of the arbuscular mycorrhizal fungus Diversispora epigaea (formerly Glomus versiforme) and its bacterial endosymbionts.</title>
        <authorList>
            <person name="Sun X."/>
            <person name="Fei Z."/>
            <person name="Harrison M."/>
        </authorList>
    </citation>
    <scope>NUCLEOTIDE SEQUENCE [LARGE SCALE GENOMIC DNA]</scope>
    <source>
        <strain evidence="2 3">IT104</strain>
    </source>
</reference>
<evidence type="ECO:0000313" key="3">
    <source>
        <dbReference type="Proteomes" id="UP000266861"/>
    </source>
</evidence>
<dbReference type="AlphaFoldDB" id="A0A397IDS8"/>
<accession>A0A397IDS8</accession>
<protein>
    <submittedName>
        <fullName evidence="2">Uncharacterized protein</fullName>
    </submittedName>
</protein>
<name>A0A397IDS8_9GLOM</name>
<feature type="region of interest" description="Disordered" evidence="1">
    <location>
        <begin position="57"/>
        <end position="174"/>
    </location>
</feature>
<organism evidence="2 3">
    <name type="scientific">Diversispora epigaea</name>
    <dbReference type="NCBI Taxonomy" id="1348612"/>
    <lineage>
        <taxon>Eukaryota</taxon>
        <taxon>Fungi</taxon>
        <taxon>Fungi incertae sedis</taxon>
        <taxon>Mucoromycota</taxon>
        <taxon>Glomeromycotina</taxon>
        <taxon>Glomeromycetes</taxon>
        <taxon>Diversisporales</taxon>
        <taxon>Diversisporaceae</taxon>
        <taxon>Diversispora</taxon>
    </lineage>
</organism>
<feature type="compositionally biased region" description="Low complexity" evidence="1">
    <location>
        <begin position="151"/>
        <end position="174"/>
    </location>
</feature>
<dbReference type="EMBL" id="PQFF01000216">
    <property type="protein sequence ID" value="RHZ73052.1"/>
    <property type="molecule type" value="Genomic_DNA"/>
</dbReference>
<proteinExistence type="predicted"/>
<gene>
    <name evidence="2" type="ORF">Glove_233g41</name>
</gene>
<feature type="compositionally biased region" description="Basic and acidic residues" evidence="1">
    <location>
        <begin position="79"/>
        <end position="95"/>
    </location>
</feature>
<feature type="compositionally biased region" description="Polar residues" evidence="1">
    <location>
        <begin position="60"/>
        <end position="78"/>
    </location>
</feature>
<evidence type="ECO:0000256" key="1">
    <source>
        <dbReference type="SAM" id="MobiDB-lite"/>
    </source>
</evidence>
<feature type="region of interest" description="Disordered" evidence="1">
    <location>
        <begin position="1"/>
        <end position="39"/>
    </location>
</feature>
<evidence type="ECO:0000313" key="2">
    <source>
        <dbReference type="EMBL" id="RHZ73052.1"/>
    </source>
</evidence>
<feature type="compositionally biased region" description="Basic residues" evidence="1">
    <location>
        <begin position="105"/>
        <end position="115"/>
    </location>
</feature>
<dbReference type="Proteomes" id="UP000266861">
    <property type="component" value="Unassembled WGS sequence"/>
</dbReference>
<comment type="caution">
    <text evidence="2">The sequence shown here is derived from an EMBL/GenBank/DDBJ whole genome shotgun (WGS) entry which is preliminary data.</text>
</comment>
<keyword evidence="3" id="KW-1185">Reference proteome</keyword>
<sequence>MILAMKSYSYKDGDDGDGDGDDGDDDNNEDDDDEDNDDDIPALVHHQVVVFINHNDSKDSITNSTNKYSTTNLSPTNDSTEKIKKISERNAKNRSDLNNQVLSKPLRRSSNHYRKNTKEIQCTTSSSINESNRDNDSNEPQRNSLRKNARSSNFSTNNTNKNTVGGSRSNSSSWSISNDSYLQDVLLVEELDIMQIPVLIKDFTLQRYKSTIKSPKIFYPIQRSAKLNILNELYNDENILNNLDNVG</sequence>
<feature type="compositionally biased region" description="Polar residues" evidence="1">
    <location>
        <begin position="119"/>
        <end position="130"/>
    </location>
</feature>